<reference evidence="3" key="1">
    <citation type="submission" date="2016-06" db="UniProtKB">
        <authorList>
            <consortium name="WormBaseParasite"/>
        </authorList>
    </citation>
    <scope>IDENTIFICATION</scope>
</reference>
<protein>
    <submittedName>
        <fullName evidence="3">G_PROTEIN_RECEP_F1_2 domain-containing protein</fullName>
    </submittedName>
</protein>
<dbReference type="WBParaSite" id="GPUH_0002096901-mRNA-1">
    <property type="protein sequence ID" value="GPUH_0002096901-mRNA-1"/>
    <property type="gene ID" value="GPUH_0002096901"/>
</dbReference>
<dbReference type="AlphaFoldDB" id="A0A183EJ03"/>
<organism evidence="3">
    <name type="scientific">Gongylonema pulchrum</name>
    <dbReference type="NCBI Taxonomy" id="637853"/>
    <lineage>
        <taxon>Eukaryota</taxon>
        <taxon>Metazoa</taxon>
        <taxon>Ecdysozoa</taxon>
        <taxon>Nematoda</taxon>
        <taxon>Chromadorea</taxon>
        <taxon>Rhabditida</taxon>
        <taxon>Spirurina</taxon>
        <taxon>Spiruromorpha</taxon>
        <taxon>Spiruroidea</taxon>
        <taxon>Gongylonematidae</taxon>
        <taxon>Gongylonema</taxon>
    </lineage>
</organism>
<accession>A0A183EJ03</accession>
<keyword evidence="2" id="KW-1185">Reference proteome</keyword>
<reference evidence="1 2" key="2">
    <citation type="submission" date="2018-11" db="EMBL/GenBank/DDBJ databases">
        <authorList>
            <consortium name="Pathogen Informatics"/>
        </authorList>
    </citation>
    <scope>NUCLEOTIDE SEQUENCE [LARGE SCALE GENOMIC DNA]</scope>
</reference>
<evidence type="ECO:0000313" key="2">
    <source>
        <dbReference type="Proteomes" id="UP000271098"/>
    </source>
</evidence>
<name>A0A183EJ03_9BILA</name>
<dbReference type="Proteomes" id="UP000271098">
    <property type="component" value="Unassembled WGS sequence"/>
</dbReference>
<proteinExistence type="predicted"/>
<sequence length="67" mass="7789">MIARCIRVRKMFSDETATDPLKISNITVLIYEFFSRTAEVICRYRTFPEQLRSKKFKLNAALCVALA</sequence>
<evidence type="ECO:0000313" key="3">
    <source>
        <dbReference type="WBParaSite" id="GPUH_0002096901-mRNA-1"/>
    </source>
</evidence>
<dbReference type="EMBL" id="UYRT01091521">
    <property type="protein sequence ID" value="VDN37172.1"/>
    <property type="molecule type" value="Genomic_DNA"/>
</dbReference>
<gene>
    <name evidence="1" type="ORF">GPUH_LOCUS20945</name>
</gene>
<evidence type="ECO:0000313" key="1">
    <source>
        <dbReference type="EMBL" id="VDN37172.1"/>
    </source>
</evidence>